<protein>
    <submittedName>
        <fullName evidence="1">Uncharacterized protein</fullName>
    </submittedName>
</protein>
<evidence type="ECO:0000313" key="2">
    <source>
        <dbReference type="Proteomes" id="UP000754883"/>
    </source>
</evidence>
<dbReference type="Proteomes" id="UP000754883">
    <property type="component" value="Unassembled WGS sequence"/>
</dbReference>
<accession>A0A9N9YAC3</accession>
<dbReference type="AlphaFoldDB" id="A0A9N9YAC3"/>
<gene>
    <name evidence="1" type="ORF">CBYS24578_00016733</name>
</gene>
<keyword evidence="2" id="KW-1185">Reference proteome</keyword>
<name>A0A9N9YAC3_9HYPO</name>
<reference evidence="2" key="1">
    <citation type="submission" date="2019-06" db="EMBL/GenBank/DDBJ databases">
        <authorList>
            <person name="Broberg M."/>
        </authorList>
    </citation>
    <scope>NUCLEOTIDE SEQUENCE [LARGE SCALE GENOMIC DNA]</scope>
</reference>
<evidence type="ECO:0000313" key="1">
    <source>
        <dbReference type="EMBL" id="CAG9997171.1"/>
    </source>
</evidence>
<organism evidence="1 2">
    <name type="scientific">Clonostachys byssicola</name>
    <dbReference type="NCBI Taxonomy" id="160290"/>
    <lineage>
        <taxon>Eukaryota</taxon>
        <taxon>Fungi</taxon>
        <taxon>Dikarya</taxon>
        <taxon>Ascomycota</taxon>
        <taxon>Pezizomycotina</taxon>
        <taxon>Sordariomycetes</taxon>
        <taxon>Hypocreomycetidae</taxon>
        <taxon>Hypocreales</taxon>
        <taxon>Bionectriaceae</taxon>
        <taxon>Clonostachys</taxon>
    </lineage>
</organism>
<sequence length="173" mass="19600">MSLVIDLEIRQLCVVYNASQLDDVGRYLDTRMGTASIMLYIDSPSPLKIFRACLPFQSAYAWHLNTEVVSLEDGEPPILPHITMLGRFRGEAIKAYNKSFNEAFVFFYSTIVGEETPLAHAIQVVTSAIDFELDLGCRKQLARKYHLDGSLKHSTRMADIQPSANNRFIIFHN</sequence>
<comment type="caution">
    <text evidence="1">The sequence shown here is derived from an EMBL/GenBank/DDBJ whole genome shotgun (WGS) entry which is preliminary data.</text>
</comment>
<proteinExistence type="predicted"/>
<reference evidence="1 2" key="2">
    <citation type="submission" date="2021-10" db="EMBL/GenBank/DDBJ databases">
        <authorList>
            <person name="Piombo E."/>
        </authorList>
    </citation>
    <scope>NUCLEOTIDE SEQUENCE [LARGE SCALE GENOMIC DNA]</scope>
</reference>
<dbReference type="EMBL" id="CABFNO020001545">
    <property type="protein sequence ID" value="CAG9997171.1"/>
    <property type="molecule type" value="Genomic_DNA"/>
</dbReference>